<dbReference type="OrthoDB" id="4360092at2759"/>
<reference evidence="2" key="2">
    <citation type="journal article" date="2023" name="IMA Fungus">
        <title>Comparative genomic study of the Penicillium genus elucidates a diverse pangenome and 15 lateral gene transfer events.</title>
        <authorList>
            <person name="Petersen C."/>
            <person name="Sorensen T."/>
            <person name="Nielsen M.R."/>
            <person name="Sondergaard T.E."/>
            <person name="Sorensen J.L."/>
            <person name="Fitzpatrick D.A."/>
            <person name="Frisvad J.C."/>
            <person name="Nielsen K.L."/>
        </authorList>
    </citation>
    <scope>NUCLEOTIDE SEQUENCE</scope>
    <source>
        <strain evidence="2">IBT 29677</strain>
    </source>
</reference>
<dbReference type="EMBL" id="JAPZBU010000005">
    <property type="protein sequence ID" value="KAJ5403993.1"/>
    <property type="molecule type" value="Genomic_DNA"/>
</dbReference>
<organism evidence="2 3">
    <name type="scientific">Penicillium cosmopolitanum</name>
    <dbReference type="NCBI Taxonomy" id="1131564"/>
    <lineage>
        <taxon>Eukaryota</taxon>
        <taxon>Fungi</taxon>
        <taxon>Dikarya</taxon>
        <taxon>Ascomycota</taxon>
        <taxon>Pezizomycotina</taxon>
        <taxon>Eurotiomycetes</taxon>
        <taxon>Eurotiomycetidae</taxon>
        <taxon>Eurotiales</taxon>
        <taxon>Aspergillaceae</taxon>
        <taxon>Penicillium</taxon>
    </lineage>
</organism>
<comment type="caution">
    <text evidence="2">The sequence shown here is derived from an EMBL/GenBank/DDBJ whole genome shotgun (WGS) entry which is preliminary data.</text>
</comment>
<dbReference type="RefSeq" id="XP_056491235.1">
    <property type="nucleotide sequence ID" value="XM_056628501.1"/>
</dbReference>
<evidence type="ECO:0000313" key="3">
    <source>
        <dbReference type="Proteomes" id="UP001147747"/>
    </source>
</evidence>
<name>A0A9X0BBW1_9EURO</name>
<reference evidence="2" key="1">
    <citation type="submission" date="2022-12" db="EMBL/GenBank/DDBJ databases">
        <authorList>
            <person name="Petersen C."/>
        </authorList>
    </citation>
    <scope>NUCLEOTIDE SEQUENCE</scope>
    <source>
        <strain evidence="2">IBT 29677</strain>
    </source>
</reference>
<evidence type="ECO:0000259" key="1">
    <source>
        <dbReference type="PROSITE" id="PS00028"/>
    </source>
</evidence>
<dbReference type="InterPro" id="IPR013087">
    <property type="entry name" value="Znf_C2H2_type"/>
</dbReference>
<sequence>MFSVLRRCLAAQKHLKDRRCHMCSKDLLYKMYLRRHAEDVHRLATERNYYAKEKSGSDIDTD</sequence>
<proteinExistence type="predicted"/>
<evidence type="ECO:0000313" key="2">
    <source>
        <dbReference type="EMBL" id="KAJ5403993.1"/>
    </source>
</evidence>
<dbReference type="Proteomes" id="UP001147747">
    <property type="component" value="Unassembled WGS sequence"/>
</dbReference>
<keyword evidence="3" id="KW-1185">Reference proteome</keyword>
<dbReference type="AlphaFoldDB" id="A0A9X0BBW1"/>
<feature type="domain" description="C2H2-type" evidence="1">
    <location>
        <begin position="20"/>
        <end position="41"/>
    </location>
</feature>
<accession>A0A9X0BBW1</accession>
<dbReference type="PROSITE" id="PS00028">
    <property type="entry name" value="ZINC_FINGER_C2H2_1"/>
    <property type="match status" value="1"/>
</dbReference>
<dbReference type="GeneID" id="81367481"/>
<gene>
    <name evidence="2" type="ORF">N7509_003864</name>
</gene>
<protein>
    <recommendedName>
        <fullName evidence="1">C2H2-type domain-containing protein</fullName>
    </recommendedName>
</protein>